<dbReference type="Proteomes" id="UP000887572">
    <property type="component" value="Unplaced"/>
</dbReference>
<protein>
    <submittedName>
        <fullName evidence="2">Uncharacterized protein</fullName>
    </submittedName>
</protein>
<keyword evidence="1" id="KW-1185">Reference proteome</keyword>
<evidence type="ECO:0000313" key="2">
    <source>
        <dbReference type="WBParaSite" id="Gr19_v10_g5378.t1"/>
    </source>
</evidence>
<dbReference type="AlphaFoldDB" id="A0A914HXG4"/>
<sequence length="74" mass="8426">MSEKPSVARFGRNKREYTRRASDCGRTMEVNEGRRFVEACKEGEAVHCGKAKIVNRCCFYTTAGFRDQIKATLC</sequence>
<name>A0A914HXG4_GLORO</name>
<dbReference type="WBParaSite" id="Gr19_v10_g5378.t1">
    <property type="protein sequence ID" value="Gr19_v10_g5378.t1"/>
    <property type="gene ID" value="Gr19_v10_g5378"/>
</dbReference>
<reference evidence="2" key="1">
    <citation type="submission" date="2022-11" db="UniProtKB">
        <authorList>
            <consortium name="WormBaseParasite"/>
        </authorList>
    </citation>
    <scope>IDENTIFICATION</scope>
</reference>
<organism evidence="1 2">
    <name type="scientific">Globodera rostochiensis</name>
    <name type="common">Golden nematode worm</name>
    <name type="synonym">Heterodera rostochiensis</name>
    <dbReference type="NCBI Taxonomy" id="31243"/>
    <lineage>
        <taxon>Eukaryota</taxon>
        <taxon>Metazoa</taxon>
        <taxon>Ecdysozoa</taxon>
        <taxon>Nematoda</taxon>
        <taxon>Chromadorea</taxon>
        <taxon>Rhabditida</taxon>
        <taxon>Tylenchina</taxon>
        <taxon>Tylenchomorpha</taxon>
        <taxon>Tylenchoidea</taxon>
        <taxon>Heteroderidae</taxon>
        <taxon>Heteroderinae</taxon>
        <taxon>Globodera</taxon>
    </lineage>
</organism>
<evidence type="ECO:0000313" key="1">
    <source>
        <dbReference type="Proteomes" id="UP000887572"/>
    </source>
</evidence>
<accession>A0A914HXG4</accession>
<proteinExistence type="predicted"/>